<proteinExistence type="predicted"/>
<dbReference type="EMBL" id="ALWB01000295">
    <property type="protein sequence ID" value="ELS30541.1"/>
    <property type="molecule type" value="Genomic_DNA"/>
</dbReference>
<comment type="caution">
    <text evidence="1">The sequence shown here is derived from an EMBL/GenBank/DDBJ whole genome shotgun (WGS) entry which is preliminary data.</text>
</comment>
<protein>
    <submittedName>
        <fullName evidence="1">Uncharacterized protein</fullName>
    </submittedName>
</protein>
<feature type="non-terminal residue" evidence="1">
    <location>
        <position position="1"/>
    </location>
</feature>
<name>L8MSV2_9CYAN</name>
<sequence length="45" mass="5173">PQRLIFHWEGSSYKTLKPAALAQRAPQVLDLDFNYVEVLNTNSLK</sequence>
<keyword evidence="2" id="KW-1185">Reference proteome</keyword>
<gene>
    <name evidence="1" type="ORF">Pse7429DRAFT_4298</name>
</gene>
<dbReference type="Proteomes" id="UP000011201">
    <property type="component" value="Unassembled WGS sequence"/>
</dbReference>
<accession>L8MSV2</accession>
<evidence type="ECO:0000313" key="2">
    <source>
        <dbReference type="Proteomes" id="UP000011201"/>
    </source>
</evidence>
<evidence type="ECO:0000313" key="1">
    <source>
        <dbReference type="EMBL" id="ELS30541.1"/>
    </source>
</evidence>
<reference evidence="1 2" key="1">
    <citation type="journal article" date="2013" name="Proc. Natl. Acad. Sci. U.S.A.">
        <title>Improving the coverage of the cyanobacterial phylum using diversity-driven genome sequencing.</title>
        <authorList>
            <person name="Shih P.M."/>
            <person name="Wu D."/>
            <person name="Latifi A."/>
            <person name="Axen S.D."/>
            <person name="Fewer D.P."/>
            <person name="Talla E."/>
            <person name="Calteau A."/>
            <person name="Cai F."/>
            <person name="Tandeau de Marsac N."/>
            <person name="Rippka R."/>
            <person name="Herdman M."/>
            <person name="Sivonen K."/>
            <person name="Coursin T."/>
            <person name="Laurent T."/>
            <person name="Goodwin L."/>
            <person name="Nolan M."/>
            <person name="Davenport K.W."/>
            <person name="Han C.S."/>
            <person name="Rubin E.M."/>
            <person name="Eisen J.A."/>
            <person name="Woyke T."/>
            <person name="Gugger M."/>
            <person name="Kerfeld C.A."/>
        </authorList>
    </citation>
    <scope>NUCLEOTIDE SEQUENCE [LARGE SCALE GENOMIC DNA]</scope>
    <source>
        <strain evidence="1 2">PCC 7429</strain>
    </source>
</reference>
<dbReference type="AlphaFoldDB" id="L8MSV2"/>
<organism evidence="1 2">
    <name type="scientific">Pseudanabaena biceps PCC 7429</name>
    <dbReference type="NCBI Taxonomy" id="927668"/>
    <lineage>
        <taxon>Bacteria</taxon>
        <taxon>Bacillati</taxon>
        <taxon>Cyanobacteriota</taxon>
        <taxon>Cyanophyceae</taxon>
        <taxon>Pseudanabaenales</taxon>
        <taxon>Pseudanabaenaceae</taxon>
        <taxon>Pseudanabaena</taxon>
    </lineage>
</organism>